<organism evidence="3 4">
    <name type="scientific">Hoylesella timonensis</name>
    <dbReference type="NCBI Taxonomy" id="386414"/>
    <lineage>
        <taxon>Bacteria</taxon>
        <taxon>Pseudomonadati</taxon>
        <taxon>Bacteroidota</taxon>
        <taxon>Bacteroidia</taxon>
        <taxon>Bacteroidales</taxon>
        <taxon>Prevotellaceae</taxon>
        <taxon>Hoylesella</taxon>
    </lineage>
</organism>
<dbReference type="InterPro" id="IPR025420">
    <property type="entry name" value="DUF4143"/>
</dbReference>
<dbReference type="EMBL" id="NBAX01000003">
    <property type="protein sequence ID" value="PNP95560.1"/>
    <property type="molecule type" value="Genomic_DNA"/>
</dbReference>
<feature type="domain" description="AAA" evidence="1">
    <location>
        <begin position="20"/>
        <end position="150"/>
    </location>
</feature>
<gene>
    <name evidence="3" type="ORF">BFS16_04130</name>
</gene>
<accession>A0A2K0XLY8</accession>
<name>A0A2K0XLY8_9BACT</name>
<evidence type="ECO:0000313" key="4">
    <source>
        <dbReference type="Proteomes" id="UP000236634"/>
    </source>
</evidence>
<dbReference type="InterPro" id="IPR041682">
    <property type="entry name" value="AAA_14"/>
</dbReference>
<evidence type="ECO:0000313" key="3">
    <source>
        <dbReference type="EMBL" id="PNP95560.1"/>
    </source>
</evidence>
<evidence type="ECO:0000259" key="1">
    <source>
        <dbReference type="Pfam" id="PF13173"/>
    </source>
</evidence>
<sequence>MLFERKYYLSQLQNADGNGMIKIITGMRRCGKSFLLFNIFRKSLLERGIHEDHIIKVNLEDRRNKKLRNPDALLEHIDKLMTDTEKYYILLDEVQLVSEFEDVLNSYLDVPNAEVYVTGSNAKFLSRDIITEFRGRGWEVRIHPLSFAEYYEVIGGEKAEALDQYYKYGGLPAVAGIKRAKDKKNYLREIFETVYLRDVIDRNHLKNADGLRELVRILASTMGASTNVRRISNTFKTAAGIDVAPATIAKYIECLQDAFIISEALRYDVKGRKYIGTETKYYFEDLGIRNAVVEFRQFEPTHIMENVVYNDLCRNGFSVDVGLVESFKRDNNGKLTRRNLEIDFVVNRHDERLYIQSAYALPSKEKVDQEQASLLQVSDGFRKIIIAGDHYSTGYNENGILVIGLYDFLLEKANIWK</sequence>
<proteinExistence type="predicted"/>
<dbReference type="RefSeq" id="WP_103002887.1">
    <property type="nucleotide sequence ID" value="NZ_NBAX01000003.1"/>
</dbReference>
<feature type="domain" description="DUF4143" evidence="2">
    <location>
        <begin position="197"/>
        <end position="354"/>
    </location>
</feature>
<dbReference type="PANTHER" id="PTHR33295:SF18">
    <property type="entry name" value="AAA+ ATPASE DOMAIN-CONTAINING PROTEIN"/>
    <property type="match status" value="1"/>
</dbReference>
<dbReference type="Gene3D" id="3.40.50.300">
    <property type="entry name" value="P-loop containing nucleotide triphosphate hydrolases"/>
    <property type="match status" value="1"/>
</dbReference>
<dbReference type="SUPFAM" id="SSF52540">
    <property type="entry name" value="P-loop containing nucleoside triphosphate hydrolases"/>
    <property type="match status" value="1"/>
</dbReference>
<dbReference type="AlphaFoldDB" id="A0A2K0XLY8"/>
<dbReference type="Proteomes" id="UP000236634">
    <property type="component" value="Unassembled WGS sequence"/>
</dbReference>
<dbReference type="InterPro" id="IPR027417">
    <property type="entry name" value="P-loop_NTPase"/>
</dbReference>
<reference evidence="3 4" key="1">
    <citation type="submission" date="2017-03" db="EMBL/GenBank/DDBJ databases">
        <authorList>
            <person name="Afonso C.L."/>
            <person name="Miller P.J."/>
            <person name="Scott M.A."/>
            <person name="Spackman E."/>
            <person name="Goraichik I."/>
            <person name="Dimitrov K.M."/>
            <person name="Suarez D.L."/>
            <person name="Swayne D.E."/>
        </authorList>
    </citation>
    <scope>NUCLEOTIDE SEQUENCE [LARGE SCALE GENOMIC DNA]</scope>
    <source>
        <strain evidence="3 4">DNF00076</strain>
    </source>
</reference>
<dbReference type="PANTHER" id="PTHR33295">
    <property type="entry name" value="ATPASE"/>
    <property type="match status" value="1"/>
</dbReference>
<protein>
    <submittedName>
        <fullName evidence="3">AAA family ATPase</fullName>
    </submittedName>
</protein>
<dbReference type="Pfam" id="PF13635">
    <property type="entry name" value="DUF4143"/>
    <property type="match status" value="1"/>
</dbReference>
<evidence type="ECO:0000259" key="2">
    <source>
        <dbReference type="Pfam" id="PF13635"/>
    </source>
</evidence>
<dbReference type="Pfam" id="PF13173">
    <property type="entry name" value="AAA_14"/>
    <property type="match status" value="1"/>
</dbReference>
<comment type="caution">
    <text evidence="3">The sequence shown here is derived from an EMBL/GenBank/DDBJ whole genome shotgun (WGS) entry which is preliminary data.</text>
</comment>